<keyword evidence="2" id="KW-0472">Membrane</keyword>
<organism evidence="3 4">
    <name type="scientific">Pseudomonas kairouanensis</name>
    <dbReference type="NCBI Taxonomy" id="2293832"/>
    <lineage>
        <taxon>Bacteria</taxon>
        <taxon>Pseudomonadati</taxon>
        <taxon>Pseudomonadota</taxon>
        <taxon>Gammaproteobacteria</taxon>
        <taxon>Pseudomonadales</taxon>
        <taxon>Pseudomonadaceae</taxon>
        <taxon>Pseudomonas</taxon>
    </lineage>
</organism>
<dbReference type="RefSeq" id="WP_135288983.1">
    <property type="nucleotide sequence ID" value="NZ_QUZU01000009.1"/>
</dbReference>
<dbReference type="AlphaFoldDB" id="A0A4Z0AUD7"/>
<name>A0A4Z0AUD7_9PSED</name>
<proteinExistence type="predicted"/>
<feature type="region of interest" description="Disordered" evidence="1">
    <location>
        <begin position="1"/>
        <end position="20"/>
    </location>
</feature>
<feature type="transmembrane region" description="Helical" evidence="2">
    <location>
        <begin position="28"/>
        <end position="47"/>
    </location>
</feature>
<reference evidence="3 4" key="1">
    <citation type="journal article" date="2019" name="Syst. Appl. Microbiol.">
        <title>New species of pathogenic Pseudomonas isolated from citrus in Tunisia: Proposal of Pseudomonas kairouanensis sp. nov. and Pseudomonas nabeulensis sp. nov.</title>
        <authorList>
            <person name="Oueslati M."/>
            <person name="Mulet M."/>
            <person name="Gomila M."/>
            <person name="Berge O."/>
            <person name="Hajlaoui M.R."/>
            <person name="Lalucat J."/>
            <person name="Sadfi-Zouaoui N."/>
            <person name="Garcia-Valdes E."/>
        </authorList>
    </citation>
    <scope>NUCLEOTIDE SEQUENCE [LARGE SCALE GENOMIC DNA]</scope>
    <source>
        <strain evidence="3 4">KC12</strain>
    </source>
</reference>
<dbReference type="EMBL" id="QUZU01000009">
    <property type="protein sequence ID" value="TFY90003.1"/>
    <property type="molecule type" value="Genomic_DNA"/>
</dbReference>
<dbReference type="Proteomes" id="UP000297391">
    <property type="component" value="Unassembled WGS sequence"/>
</dbReference>
<evidence type="ECO:0000313" key="4">
    <source>
        <dbReference type="Proteomes" id="UP000297391"/>
    </source>
</evidence>
<keyword evidence="2" id="KW-0812">Transmembrane</keyword>
<dbReference type="OrthoDB" id="7022725at2"/>
<protein>
    <submittedName>
        <fullName evidence="3">Uncharacterized protein</fullName>
    </submittedName>
</protein>
<keyword evidence="2" id="KW-1133">Transmembrane helix</keyword>
<accession>A0A4Z0AUD7</accession>
<evidence type="ECO:0000256" key="1">
    <source>
        <dbReference type="SAM" id="MobiDB-lite"/>
    </source>
</evidence>
<keyword evidence="4" id="KW-1185">Reference proteome</keyword>
<comment type="caution">
    <text evidence="3">The sequence shown here is derived from an EMBL/GenBank/DDBJ whole genome shotgun (WGS) entry which is preliminary data.</text>
</comment>
<gene>
    <name evidence="3" type="ORF">DYL59_09655</name>
</gene>
<sequence>MTLTWPHPRAPRAPGVDLQHPSATHRPLITVLWAAALVLLFITWQHWQRMEEQQQQTDALEQHFIQLTRRQEQLIQAAIRLSPRQKQQLAVFAQQSTTPFALMDAVAQAWSKDIALTRVEVNTQAQLLHLDLEAKALGEAFRFIERLKAQPGVQVTLQQSTRKANDPQHPVQVKLAVGAG</sequence>
<evidence type="ECO:0000313" key="3">
    <source>
        <dbReference type="EMBL" id="TFY90003.1"/>
    </source>
</evidence>
<evidence type="ECO:0000256" key="2">
    <source>
        <dbReference type="SAM" id="Phobius"/>
    </source>
</evidence>